<dbReference type="AlphaFoldDB" id="A0A1D6E3T6"/>
<protein>
    <submittedName>
        <fullName evidence="1">Uncharacterized protein</fullName>
    </submittedName>
</protein>
<name>A0A1D6E3T6_MAIZE</name>
<proteinExistence type="predicted"/>
<dbReference type="OMA" id="STRQMEA"/>
<organism evidence="1">
    <name type="scientific">Zea mays</name>
    <name type="common">Maize</name>
    <dbReference type="NCBI Taxonomy" id="4577"/>
    <lineage>
        <taxon>Eukaryota</taxon>
        <taxon>Viridiplantae</taxon>
        <taxon>Streptophyta</taxon>
        <taxon>Embryophyta</taxon>
        <taxon>Tracheophyta</taxon>
        <taxon>Spermatophyta</taxon>
        <taxon>Magnoliopsida</taxon>
        <taxon>Liliopsida</taxon>
        <taxon>Poales</taxon>
        <taxon>Poaceae</taxon>
        <taxon>PACMAD clade</taxon>
        <taxon>Panicoideae</taxon>
        <taxon>Andropogonodae</taxon>
        <taxon>Andropogoneae</taxon>
        <taxon>Tripsacinae</taxon>
        <taxon>Zea</taxon>
    </lineage>
</organism>
<evidence type="ECO:0000313" key="1">
    <source>
        <dbReference type="EMBL" id="ONM15189.1"/>
    </source>
</evidence>
<gene>
    <name evidence="1" type="ORF">ZEAMMB73_Zm00001d002720</name>
</gene>
<dbReference type="InParanoid" id="A0A1D6E3T6"/>
<dbReference type="PANTHER" id="PTHR34961:SF11">
    <property type="entry name" value="OS04G0554900 PROTEIN"/>
    <property type="match status" value="1"/>
</dbReference>
<dbReference type="PANTHER" id="PTHR34961">
    <property type="entry name" value="TRANSMEMBRANE PROTEIN"/>
    <property type="match status" value="1"/>
</dbReference>
<reference evidence="1" key="1">
    <citation type="submission" date="2015-12" db="EMBL/GenBank/DDBJ databases">
        <title>Update maize B73 reference genome by single molecule sequencing technologies.</title>
        <authorList>
            <consortium name="Maize Genome Sequencing Project"/>
            <person name="Ware D."/>
        </authorList>
    </citation>
    <scope>NUCLEOTIDE SEQUENCE [LARGE SCALE GENOMIC DNA]</scope>
    <source>
        <tissue evidence="1">Seedling</tissue>
    </source>
</reference>
<accession>A0A1D6E3T6</accession>
<dbReference type="EMBL" id="CM007648">
    <property type="protein sequence ID" value="ONM15189.1"/>
    <property type="molecule type" value="Genomic_DNA"/>
</dbReference>
<sequence>MPSGLNSPLLLAPKGQLMKQNTAVLLLSIVLLATSCEARGLPVHGKVVRSSASQSHRLPAGKVGIAEDYEFVSSSLDHRFIDVAATSLTADGWLSTRQMEARHMTAQQADAKVKEGVKMAAASAAAGAVRATLPTPAVTAVSQRLPRREDTGFHLDYAGPRTHTPSHN</sequence>
<dbReference type="InterPro" id="IPR053313">
    <property type="entry name" value="RGF"/>
</dbReference>